<protein>
    <submittedName>
        <fullName evidence="1">Uncharacterized protein</fullName>
    </submittedName>
</protein>
<proteinExistence type="predicted"/>
<feature type="non-terminal residue" evidence="1">
    <location>
        <position position="272"/>
    </location>
</feature>
<evidence type="ECO:0000313" key="2">
    <source>
        <dbReference type="Proteomes" id="UP000228613"/>
    </source>
</evidence>
<accession>A0A2J0JHZ5</accession>
<gene>
    <name evidence="1" type="ORF">COU48_01300</name>
</gene>
<dbReference type="Gene3D" id="3.40.50.300">
    <property type="entry name" value="P-loop containing nucleotide triphosphate hydrolases"/>
    <property type="match status" value="1"/>
</dbReference>
<evidence type="ECO:0000313" key="1">
    <source>
        <dbReference type="EMBL" id="PIR68943.1"/>
    </source>
</evidence>
<comment type="caution">
    <text evidence="1">The sequence shown here is derived from an EMBL/GenBank/DDBJ whole genome shotgun (WGS) entry which is preliminary data.</text>
</comment>
<dbReference type="Proteomes" id="UP000228613">
    <property type="component" value="Unassembled WGS sequence"/>
</dbReference>
<dbReference type="EMBL" id="PFCP01000035">
    <property type="protein sequence ID" value="PIR68943.1"/>
    <property type="molecule type" value="Genomic_DNA"/>
</dbReference>
<dbReference type="InterPro" id="IPR027417">
    <property type="entry name" value="P-loop_NTPase"/>
</dbReference>
<dbReference type="AlphaFoldDB" id="A0A2J0JHZ5"/>
<name>A0A2J0JHZ5_9BACT</name>
<sequence>MKIQKIFFSFAGFVCEIRAPEKQIEYIVKCYEKSPFSSFLKKSLKDEGLVCATLQINIVQSNKNIDIFELISDNSLDFKLNCTDNLFFIFPVIEQVLRKIYYILFFKNKGFVLHASGVTNKNNASIFIGKSGSGKSTIMNILVKNNKFTSFADNNVFIIFDDQKNKFFIYKSPFLEWNVSYKNNVKDDDLKVEINKLFTLKKSKENIIKKISFNVAISTIIQQIQIPSSNLSSDEISKSRKIIFIFLSQFFNSMSELSFKKDESIADYLLEI</sequence>
<reference evidence="2" key="1">
    <citation type="submission" date="2017-09" db="EMBL/GenBank/DDBJ databases">
        <title>Depth-based differentiation of microbial function through sediment-hosted aquifers and enrichment of novel symbionts in the deep terrestrial subsurface.</title>
        <authorList>
            <person name="Probst A.J."/>
            <person name="Ladd B."/>
            <person name="Jarett J.K."/>
            <person name="Geller-Mcgrath D.E."/>
            <person name="Sieber C.M.K."/>
            <person name="Emerson J.B."/>
            <person name="Anantharaman K."/>
            <person name="Thomas B.C."/>
            <person name="Malmstrom R."/>
            <person name="Stieglmeier M."/>
            <person name="Klingl A."/>
            <person name="Woyke T."/>
            <person name="Ryan C.M."/>
            <person name="Banfield J.F."/>
        </authorList>
    </citation>
    <scope>NUCLEOTIDE SEQUENCE [LARGE SCALE GENOMIC DNA]</scope>
</reference>
<organism evidence="1 2">
    <name type="scientific">Candidatus Nomurabacteria bacterium CG10_big_fil_rev_8_21_14_0_10_03_31_7</name>
    <dbReference type="NCBI Taxonomy" id="1974730"/>
    <lineage>
        <taxon>Bacteria</taxon>
        <taxon>Candidatus Nomuraibacteriota</taxon>
    </lineage>
</organism>
<dbReference type="SUPFAM" id="SSF53795">
    <property type="entry name" value="PEP carboxykinase-like"/>
    <property type="match status" value="1"/>
</dbReference>